<feature type="compositionally biased region" description="Gly residues" evidence="1">
    <location>
        <begin position="286"/>
        <end position="301"/>
    </location>
</feature>
<dbReference type="Proteomes" id="UP001259982">
    <property type="component" value="Unassembled WGS sequence"/>
</dbReference>
<keyword evidence="4" id="KW-1185">Reference proteome</keyword>
<comment type="caution">
    <text evidence="3">The sequence shown here is derived from an EMBL/GenBank/DDBJ whole genome shotgun (WGS) entry which is preliminary data.</text>
</comment>
<proteinExistence type="predicted"/>
<evidence type="ECO:0000313" key="3">
    <source>
        <dbReference type="EMBL" id="MDT0619863.1"/>
    </source>
</evidence>
<sequence length="301" mass="29352">MRKFVKTSLACSSLILVAACGGSGGGGGGQTTAGGTGSLGLIQNATVNFYQADDSTLIGSGDTGTSGTVQVPAGSYDGPVVVEIVGDDDDAQYFDEATDQYQPFPAGDEMHAIVPSTGGVVGVTPLTEVAYQQAVAQGLFPITTGAVQGINEIVRASLAPGLSSILTVPTLVDENTADNSLGEGEPDLYAIYLAGLSVVAQENGGGGALAVLRALSEDAGDGVIDGMNGGMAVNAPYMANYVNVVTAAIDDAAMALGTPEAQVAAGDTAPDNNDVDAGGVENDPTGGTGGTGGSGGGGGGI</sequence>
<evidence type="ECO:0000256" key="2">
    <source>
        <dbReference type="SAM" id="SignalP"/>
    </source>
</evidence>
<evidence type="ECO:0000256" key="1">
    <source>
        <dbReference type="SAM" id="MobiDB-lite"/>
    </source>
</evidence>
<organism evidence="3 4">
    <name type="scientific">Spectribacter acetivorans</name>
    <dbReference type="NCBI Taxonomy" id="3075603"/>
    <lineage>
        <taxon>Bacteria</taxon>
        <taxon>Pseudomonadati</taxon>
        <taxon>Pseudomonadota</taxon>
        <taxon>Gammaproteobacteria</taxon>
        <taxon>Salinisphaerales</taxon>
        <taxon>Salinisphaeraceae</taxon>
        <taxon>Spectribacter</taxon>
    </lineage>
</organism>
<accession>A0ABU3BCK0</accession>
<dbReference type="PROSITE" id="PS51257">
    <property type="entry name" value="PROKAR_LIPOPROTEIN"/>
    <property type="match status" value="1"/>
</dbReference>
<keyword evidence="2" id="KW-0732">Signal</keyword>
<gene>
    <name evidence="3" type="ORF">RM531_15425</name>
</gene>
<dbReference type="EMBL" id="JAVRHY010000023">
    <property type="protein sequence ID" value="MDT0619863.1"/>
    <property type="molecule type" value="Genomic_DNA"/>
</dbReference>
<evidence type="ECO:0008006" key="5">
    <source>
        <dbReference type="Google" id="ProtNLM"/>
    </source>
</evidence>
<protein>
    <recommendedName>
        <fullName evidence="5">Lipoprotein</fullName>
    </recommendedName>
</protein>
<dbReference type="RefSeq" id="WP_311660565.1">
    <property type="nucleotide sequence ID" value="NZ_JAVRHY010000023.1"/>
</dbReference>
<evidence type="ECO:0000313" key="4">
    <source>
        <dbReference type="Proteomes" id="UP001259982"/>
    </source>
</evidence>
<name>A0ABU3BCK0_9GAMM</name>
<reference evidence="3 4" key="1">
    <citation type="submission" date="2023-09" db="EMBL/GenBank/DDBJ databases">
        <authorList>
            <person name="Rey-Velasco X."/>
        </authorList>
    </citation>
    <scope>NUCLEOTIDE SEQUENCE [LARGE SCALE GENOMIC DNA]</scope>
    <source>
        <strain evidence="3 4">P385</strain>
    </source>
</reference>
<feature type="chain" id="PRO_5046667864" description="Lipoprotein" evidence="2">
    <location>
        <begin position="19"/>
        <end position="301"/>
    </location>
</feature>
<feature type="signal peptide" evidence="2">
    <location>
        <begin position="1"/>
        <end position="18"/>
    </location>
</feature>
<feature type="region of interest" description="Disordered" evidence="1">
    <location>
        <begin position="264"/>
        <end position="301"/>
    </location>
</feature>